<dbReference type="InterPro" id="IPR036265">
    <property type="entry name" value="HIT-like_sf"/>
</dbReference>
<dbReference type="InterPro" id="IPR008594">
    <property type="entry name" value="DcpS/DCS2"/>
</dbReference>
<gene>
    <name evidence="2" type="ORF">LTR16_001639</name>
</gene>
<dbReference type="EMBL" id="JAVRRA010008303">
    <property type="protein sequence ID" value="KAK5257094.1"/>
    <property type="molecule type" value="Genomic_DNA"/>
</dbReference>
<reference evidence="2 3" key="1">
    <citation type="submission" date="2023-08" db="EMBL/GenBank/DDBJ databases">
        <title>Black Yeasts Isolated from many extreme environments.</title>
        <authorList>
            <person name="Coleine C."/>
            <person name="Stajich J.E."/>
            <person name="Selbmann L."/>
        </authorList>
    </citation>
    <scope>NUCLEOTIDE SEQUENCE [LARGE SCALE GENOMIC DNA]</scope>
    <source>
        <strain evidence="2 3">CCFEE 536</strain>
    </source>
</reference>
<dbReference type="Gene3D" id="3.30.428.10">
    <property type="entry name" value="HIT-like"/>
    <property type="match status" value="1"/>
</dbReference>
<dbReference type="Gene3D" id="3.30.200.40">
    <property type="entry name" value="Scavenger mRNA decapping enzyme, N-terminal domain"/>
    <property type="match status" value="1"/>
</dbReference>
<dbReference type="Pfam" id="PF11969">
    <property type="entry name" value="DcpS_C"/>
    <property type="match status" value="1"/>
</dbReference>
<dbReference type="Pfam" id="PF05652">
    <property type="entry name" value="DcpS"/>
    <property type="match status" value="1"/>
</dbReference>
<keyword evidence="3" id="KW-1185">Reference proteome</keyword>
<comment type="caution">
    <text evidence="2">The sequence shown here is derived from an EMBL/GenBank/DDBJ whole genome shotgun (WGS) entry which is preliminary data.</text>
</comment>
<feature type="non-terminal residue" evidence="2">
    <location>
        <position position="1"/>
    </location>
</feature>
<dbReference type="InterPro" id="IPR011145">
    <property type="entry name" value="Scavenger_mRNA_decap_enz_N"/>
</dbReference>
<dbReference type="Proteomes" id="UP001357485">
    <property type="component" value="Unassembled WGS sequence"/>
</dbReference>
<dbReference type="PANTHER" id="PTHR12978:SF0">
    <property type="entry name" value="M7GPPPX DIPHOSPHATASE"/>
    <property type="match status" value="1"/>
</dbReference>
<proteinExistence type="inferred from homology"/>
<dbReference type="SUPFAM" id="SSF102860">
    <property type="entry name" value="mRNA decapping enzyme DcpS N-terminal domain"/>
    <property type="match status" value="1"/>
</dbReference>
<dbReference type="SUPFAM" id="SSF54197">
    <property type="entry name" value="HIT-like"/>
    <property type="match status" value="1"/>
</dbReference>
<evidence type="ECO:0000313" key="3">
    <source>
        <dbReference type="Proteomes" id="UP001357485"/>
    </source>
</evidence>
<comment type="similarity">
    <text evidence="1">Belongs to the HIT family.</text>
</comment>
<evidence type="ECO:0000256" key="1">
    <source>
        <dbReference type="ARBA" id="ARBA00010208"/>
    </source>
</evidence>
<organism evidence="2 3">
    <name type="scientific">Cryomyces antarcticus</name>
    <dbReference type="NCBI Taxonomy" id="329879"/>
    <lineage>
        <taxon>Eukaryota</taxon>
        <taxon>Fungi</taxon>
        <taxon>Dikarya</taxon>
        <taxon>Ascomycota</taxon>
        <taxon>Pezizomycotina</taxon>
        <taxon>Dothideomycetes</taxon>
        <taxon>Dothideomycetes incertae sedis</taxon>
        <taxon>Cryomyces</taxon>
    </lineage>
</organism>
<name>A0ABR0LZH0_9PEZI</name>
<evidence type="ECO:0000313" key="2">
    <source>
        <dbReference type="EMBL" id="KAK5257094.1"/>
    </source>
</evidence>
<accession>A0ABR0LZH0</accession>
<sequence>QAGRRIVLQGTIKLQPALLLAERAAFSTETAILSTFSSSLSNVKNLGANDIYSWFLASTSSSSAGTPPPPDLKLNLIYPCTESHIKKYSQQGVRMVTETAEIYRKHVQPYMQQKSDEGRLNWVFNIIEGRTEQDDVFYREHGEEGFLVLPDLNWDRKTITSLHLLGLVERRDIWSVRDLQRRNKTWLERMREKLLDATVKLYPELEKNQLKLYVHCE</sequence>
<protein>
    <submittedName>
        <fullName evidence="2">Uncharacterized protein</fullName>
    </submittedName>
</protein>
<dbReference type="PANTHER" id="PTHR12978">
    <property type="entry name" value="HISTIDINE TRIAD HIT PROTEIN MEMBER"/>
    <property type="match status" value="1"/>
</dbReference>